<gene>
    <name evidence="2" type="ORF">METZ01_LOCUS504002</name>
</gene>
<dbReference type="AlphaFoldDB" id="A0A383E4X8"/>
<protein>
    <submittedName>
        <fullName evidence="2">Uncharacterized protein</fullName>
    </submittedName>
</protein>
<accession>A0A383E4X8</accession>
<feature type="non-terminal residue" evidence="2">
    <location>
        <position position="1"/>
    </location>
</feature>
<organism evidence="2">
    <name type="scientific">marine metagenome</name>
    <dbReference type="NCBI Taxonomy" id="408172"/>
    <lineage>
        <taxon>unclassified sequences</taxon>
        <taxon>metagenomes</taxon>
        <taxon>ecological metagenomes</taxon>
    </lineage>
</organism>
<dbReference type="EMBL" id="UINC01222384">
    <property type="protein sequence ID" value="SVE51148.1"/>
    <property type="molecule type" value="Genomic_DNA"/>
</dbReference>
<proteinExistence type="predicted"/>
<evidence type="ECO:0000313" key="2">
    <source>
        <dbReference type="EMBL" id="SVE51148.1"/>
    </source>
</evidence>
<name>A0A383E4X8_9ZZZZ</name>
<sequence length="23" mass="2507">GKPWSRPLSAGRSRPCMIPSPEP</sequence>
<reference evidence="2" key="1">
    <citation type="submission" date="2018-05" db="EMBL/GenBank/DDBJ databases">
        <authorList>
            <person name="Lanie J.A."/>
            <person name="Ng W.-L."/>
            <person name="Kazmierczak K.M."/>
            <person name="Andrzejewski T.M."/>
            <person name="Davidsen T.M."/>
            <person name="Wayne K.J."/>
            <person name="Tettelin H."/>
            <person name="Glass J.I."/>
            <person name="Rusch D."/>
            <person name="Podicherti R."/>
            <person name="Tsui H.-C.T."/>
            <person name="Winkler M.E."/>
        </authorList>
    </citation>
    <scope>NUCLEOTIDE SEQUENCE</scope>
</reference>
<feature type="non-terminal residue" evidence="2">
    <location>
        <position position="23"/>
    </location>
</feature>
<evidence type="ECO:0000256" key="1">
    <source>
        <dbReference type="SAM" id="MobiDB-lite"/>
    </source>
</evidence>
<feature type="region of interest" description="Disordered" evidence="1">
    <location>
        <begin position="1"/>
        <end position="23"/>
    </location>
</feature>